<organism evidence="2 3">
    <name type="scientific">Actinomadura graeca</name>
    <dbReference type="NCBI Taxonomy" id="2750812"/>
    <lineage>
        <taxon>Bacteria</taxon>
        <taxon>Bacillati</taxon>
        <taxon>Actinomycetota</taxon>
        <taxon>Actinomycetes</taxon>
        <taxon>Streptosporangiales</taxon>
        <taxon>Thermomonosporaceae</taxon>
        <taxon>Actinomadura</taxon>
    </lineage>
</organism>
<feature type="region of interest" description="Disordered" evidence="1">
    <location>
        <begin position="1"/>
        <end position="20"/>
    </location>
</feature>
<name>A0ABX8R4F6_9ACTN</name>
<sequence length="51" mass="5796">MPSITALFETTTPQGPQEVTQVRWSDQVAGRELLPDLMEDFDYDALEPEDL</sequence>
<dbReference type="RefSeq" id="WP_231332150.1">
    <property type="nucleotide sequence ID" value="NZ_CP059572.1"/>
</dbReference>
<proteinExistence type="predicted"/>
<dbReference type="Proteomes" id="UP001049518">
    <property type="component" value="Chromosome"/>
</dbReference>
<evidence type="ECO:0000256" key="1">
    <source>
        <dbReference type="SAM" id="MobiDB-lite"/>
    </source>
</evidence>
<evidence type="ECO:0000313" key="2">
    <source>
        <dbReference type="EMBL" id="QXJ25937.1"/>
    </source>
</evidence>
<gene>
    <name evidence="2" type="ORF">AGRA3207_007506</name>
</gene>
<feature type="compositionally biased region" description="Polar residues" evidence="1">
    <location>
        <begin position="8"/>
        <end position="20"/>
    </location>
</feature>
<keyword evidence="3" id="KW-1185">Reference proteome</keyword>
<accession>A0ABX8R4F6</accession>
<protein>
    <submittedName>
        <fullName evidence="2">Uncharacterized protein</fullName>
    </submittedName>
</protein>
<evidence type="ECO:0000313" key="3">
    <source>
        <dbReference type="Proteomes" id="UP001049518"/>
    </source>
</evidence>
<reference evidence="2" key="1">
    <citation type="submission" date="2020-07" db="EMBL/GenBank/DDBJ databases">
        <authorList>
            <person name="Tarantini F.S."/>
            <person name="Hong K.W."/>
            <person name="Chan K.G."/>
        </authorList>
    </citation>
    <scope>NUCLEOTIDE SEQUENCE</scope>
    <source>
        <strain evidence="2">32-07</strain>
    </source>
</reference>
<dbReference type="EMBL" id="CP059572">
    <property type="protein sequence ID" value="QXJ25937.1"/>
    <property type="molecule type" value="Genomic_DNA"/>
</dbReference>